<dbReference type="Gene3D" id="3.10.180.10">
    <property type="entry name" value="2,3-Dihydroxybiphenyl 1,2-Dioxygenase, domain 1"/>
    <property type="match status" value="1"/>
</dbReference>
<dbReference type="Proteomes" id="UP000294558">
    <property type="component" value="Unassembled WGS sequence"/>
</dbReference>
<dbReference type="PANTHER" id="PTHR21366">
    <property type="entry name" value="GLYOXALASE FAMILY PROTEIN"/>
    <property type="match status" value="1"/>
</dbReference>
<dbReference type="EMBL" id="SOAU01000001">
    <property type="protein sequence ID" value="TDT16594.1"/>
    <property type="molecule type" value="Genomic_DNA"/>
</dbReference>
<dbReference type="AlphaFoldDB" id="A0A4R7I0J5"/>
<keyword evidence="4" id="KW-1185">Reference proteome</keyword>
<evidence type="ECO:0000259" key="2">
    <source>
        <dbReference type="PROSITE" id="PS51819"/>
    </source>
</evidence>
<dbReference type="Pfam" id="PF00903">
    <property type="entry name" value="Glyoxalase"/>
    <property type="match status" value="1"/>
</dbReference>
<dbReference type="InterPro" id="IPR029068">
    <property type="entry name" value="Glyas_Bleomycin-R_OHBP_Dase"/>
</dbReference>
<dbReference type="InterPro" id="IPR037523">
    <property type="entry name" value="VOC_core"/>
</dbReference>
<dbReference type="RefSeq" id="WP_133868954.1">
    <property type="nucleotide sequence ID" value="NZ_SOAU01000001.1"/>
</dbReference>
<dbReference type="InterPro" id="IPR050383">
    <property type="entry name" value="GlyoxalaseI/FosfomycinResist"/>
</dbReference>
<evidence type="ECO:0000256" key="1">
    <source>
        <dbReference type="ARBA" id="ARBA00022723"/>
    </source>
</evidence>
<dbReference type="PROSITE" id="PS51819">
    <property type="entry name" value="VOC"/>
    <property type="match status" value="1"/>
</dbReference>
<dbReference type="PANTHER" id="PTHR21366:SF22">
    <property type="entry name" value="VOC DOMAIN-CONTAINING PROTEIN"/>
    <property type="match status" value="1"/>
</dbReference>
<proteinExistence type="predicted"/>
<dbReference type="GO" id="GO:0046872">
    <property type="term" value="F:metal ion binding"/>
    <property type="evidence" value="ECO:0007669"/>
    <property type="project" value="UniProtKB-KW"/>
</dbReference>
<organism evidence="3 4">
    <name type="scientific">Ilumatobacter fluminis</name>
    <dbReference type="NCBI Taxonomy" id="467091"/>
    <lineage>
        <taxon>Bacteria</taxon>
        <taxon>Bacillati</taxon>
        <taxon>Actinomycetota</taxon>
        <taxon>Acidimicrobiia</taxon>
        <taxon>Acidimicrobiales</taxon>
        <taxon>Ilumatobacteraceae</taxon>
        <taxon>Ilumatobacter</taxon>
    </lineage>
</organism>
<accession>A0A4R7I0J5</accession>
<protein>
    <submittedName>
        <fullName evidence="3">Glyoxylase I family protein</fullName>
    </submittedName>
</protein>
<dbReference type="InterPro" id="IPR018146">
    <property type="entry name" value="Glyoxalase_1_CS"/>
</dbReference>
<name>A0A4R7I0J5_9ACTN</name>
<gene>
    <name evidence="3" type="ORF">BDK89_2185</name>
</gene>
<evidence type="ECO:0000313" key="3">
    <source>
        <dbReference type="EMBL" id="TDT16594.1"/>
    </source>
</evidence>
<dbReference type="InterPro" id="IPR004360">
    <property type="entry name" value="Glyas_Fos-R_dOase_dom"/>
</dbReference>
<dbReference type="GO" id="GO:0004462">
    <property type="term" value="F:lactoylglutathione lyase activity"/>
    <property type="evidence" value="ECO:0007669"/>
    <property type="project" value="InterPro"/>
</dbReference>
<evidence type="ECO:0000313" key="4">
    <source>
        <dbReference type="Proteomes" id="UP000294558"/>
    </source>
</evidence>
<dbReference type="OrthoDB" id="197463at2"/>
<sequence length="122" mass="13171">MLIADIHHVSLNVTDSERALGFYRDLLGMSELERPAFSFGGAWLDAGNGRQVHLIETPHVPDDVGQHVAFSVHDLERAVDALREAGCEVSDAKSVGGTTARQAFVLDPDGNRVELHQPAQSG</sequence>
<comment type="caution">
    <text evidence="3">The sequence shown here is derived from an EMBL/GenBank/DDBJ whole genome shotgun (WGS) entry which is preliminary data.</text>
</comment>
<feature type="domain" description="VOC" evidence="2">
    <location>
        <begin position="5"/>
        <end position="118"/>
    </location>
</feature>
<dbReference type="SUPFAM" id="SSF54593">
    <property type="entry name" value="Glyoxalase/Bleomycin resistance protein/Dihydroxybiphenyl dioxygenase"/>
    <property type="match status" value="1"/>
</dbReference>
<reference evidence="3 4" key="1">
    <citation type="submission" date="2019-03" db="EMBL/GenBank/DDBJ databases">
        <title>Sequencing the genomes of 1000 actinobacteria strains.</title>
        <authorList>
            <person name="Klenk H.-P."/>
        </authorList>
    </citation>
    <scope>NUCLEOTIDE SEQUENCE [LARGE SCALE GENOMIC DNA]</scope>
    <source>
        <strain evidence="3 4">DSM 18936</strain>
    </source>
</reference>
<keyword evidence="1" id="KW-0479">Metal-binding</keyword>
<dbReference type="PROSITE" id="PS00934">
    <property type="entry name" value="GLYOXALASE_I_1"/>
    <property type="match status" value="1"/>
</dbReference>